<protein>
    <recommendedName>
        <fullName evidence="3">Abi-like protein</fullName>
    </recommendedName>
</protein>
<gene>
    <name evidence="1" type="ordered locus">Rru_A0597</name>
</gene>
<organism evidence="1 2">
    <name type="scientific">Rhodospirillum rubrum (strain ATCC 11170 / ATH 1.1.1 / DSM 467 / LMG 4362 / NCIMB 8255 / S1)</name>
    <dbReference type="NCBI Taxonomy" id="269796"/>
    <lineage>
        <taxon>Bacteria</taxon>
        <taxon>Pseudomonadati</taxon>
        <taxon>Pseudomonadota</taxon>
        <taxon>Alphaproteobacteria</taxon>
        <taxon>Rhodospirillales</taxon>
        <taxon>Rhodospirillaceae</taxon>
        <taxon>Rhodospirillum</taxon>
    </lineage>
</organism>
<sequence length="224" mass="25569">MSEQILAIKASLSAARLSTYEAAANTRGDDDSSALDLYLWNAQVSGGFLAPLHICEVVVRNAVADAIEAKYGSRWPWSPGFEQSLPSPSVAYSPRQDLFNARRNAHTVGKVIPELKFVFWQRMFTSRHDARVWDPHLLRVLPGLDPSKSVSDLRKAIYDDLEEIRTLRNRIAHHEPIFTRSLKDDFQRIMNLIDYRSRLTANWVRANHQVHVLDMLQRKPAPTP</sequence>
<accession>Q2RWU4</accession>
<proteinExistence type="predicted"/>
<dbReference type="HOGENOM" id="CLU_067089_1_0_5"/>
<dbReference type="EMBL" id="CP000230">
    <property type="protein sequence ID" value="ABC21401.1"/>
    <property type="molecule type" value="Genomic_DNA"/>
</dbReference>
<dbReference type="PhylomeDB" id="Q2RWU4"/>
<reference evidence="1 2" key="1">
    <citation type="journal article" date="2011" name="Stand. Genomic Sci.">
        <title>Complete genome sequence of Rhodospirillum rubrum type strain (S1).</title>
        <authorList>
            <person name="Munk A.C."/>
            <person name="Copeland A."/>
            <person name="Lucas S."/>
            <person name="Lapidus A."/>
            <person name="Del Rio T.G."/>
            <person name="Barry K."/>
            <person name="Detter J.C."/>
            <person name="Hammon N."/>
            <person name="Israni S."/>
            <person name="Pitluck S."/>
            <person name="Brettin T."/>
            <person name="Bruce D."/>
            <person name="Han C."/>
            <person name="Tapia R."/>
            <person name="Gilna P."/>
            <person name="Schmutz J."/>
            <person name="Larimer F."/>
            <person name="Land M."/>
            <person name="Kyrpides N.C."/>
            <person name="Mavromatis K."/>
            <person name="Richardson P."/>
            <person name="Rohde M."/>
            <person name="Goker M."/>
            <person name="Klenk H.P."/>
            <person name="Zhang Y."/>
            <person name="Roberts G.P."/>
            <person name="Reslewic S."/>
            <person name="Schwartz D.C."/>
        </authorList>
    </citation>
    <scope>NUCLEOTIDE SEQUENCE [LARGE SCALE GENOMIC DNA]</scope>
    <source>
        <strain evidence="2">ATCC 11170 / ATH 1.1.1 / DSM 467 / LMG 4362 / NCIMB 8255 / S1</strain>
    </source>
</reference>
<dbReference type="AlphaFoldDB" id="Q2RWU4"/>
<evidence type="ECO:0000313" key="2">
    <source>
        <dbReference type="Proteomes" id="UP000001929"/>
    </source>
</evidence>
<name>Q2RWU4_RHORT</name>
<dbReference type="RefSeq" id="WP_011388355.1">
    <property type="nucleotide sequence ID" value="NC_007643.1"/>
</dbReference>
<keyword evidence="2" id="KW-1185">Reference proteome</keyword>
<evidence type="ECO:0008006" key="3">
    <source>
        <dbReference type="Google" id="ProtNLM"/>
    </source>
</evidence>
<dbReference type="STRING" id="269796.Rru_A0597"/>
<evidence type="ECO:0000313" key="1">
    <source>
        <dbReference type="EMBL" id="ABC21401.1"/>
    </source>
</evidence>
<dbReference type="KEGG" id="rru:Rru_A0597"/>
<dbReference type="Proteomes" id="UP000001929">
    <property type="component" value="Chromosome"/>
</dbReference>
<dbReference type="eggNOG" id="ENOG5030IJV">
    <property type="taxonomic scope" value="Bacteria"/>
</dbReference>
<dbReference type="EnsemblBacteria" id="ABC21401">
    <property type="protein sequence ID" value="ABC21401"/>
    <property type="gene ID" value="Rru_A0597"/>
</dbReference>